<dbReference type="PRINTS" id="PR01488">
    <property type="entry name" value="RTXTOXINA"/>
</dbReference>
<keyword evidence="3" id="KW-0964">Secreted</keyword>
<dbReference type="Pfam" id="PF00353">
    <property type="entry name" value="HemolysinCabind"/>
    <property type="match status" value="7"/>
</dbReference>
<dbReference type="GO" id="GO:0005576">
    <property type="term" value="C:extracellular region"/>
    <property type="evidence" value="ECO:0007669"/>
    <property type="project" value="UniProtKB-SubCell"/>
</dbReference>
<dbReference type="GO" id="GO:0090729">
    <property type="term" value="F:toxin activity"/>
    <property type="evidence" value="ECO:0007669"/>
    <property type="project" value="UniProtKB-KW"/>
</dbReference>
<evidence type="ECO:0000256" key="5">
    <source>
        <dbReference type="ARBA" id="ARBA00022737"/>
    </source>
</evidence>
<dbReference type="Gene3D" id="2.150.10.10">
    <property type="entry name" value="Serralysin-like metalloprotease, C-terminal"/>
    <property type="match status" value="4"/>
</dbReference>
<protein>
    <recommendedName>
        <fullName evidence="10">Bifunctional hemolysin/adenylate cyclase</fullName>
    </recommendedName>
</protein>
<evidence type="ECO:0000256" key="4">
    <source>
        <dbReference type="ARBA" id="ARBA00022656"/>
    </source>
</evidence>
<evidence type="ECO:0008006" key="10">
    <source>
        <dbReference type="Google" id="ProtNLM"/>
    </source>
</evidence>
<name>A0AAV4Z4L7_9HYPH</name>
<dbReference type="EMBL" id="BPQF01000006">
    <property type="protein sequence ID" value="GJD38469.1"/>
    <property type="molecule type" value="Genomic_DNA"/>
</dbReference>
<dbReference type="InterPro" id="IPR018511">
    <property type="entry name" value="Hemolysin-typ_Ca-bd_CS"/>
</dbReference>
<accession>A0AAV4Z4L7</accession>
<gene>
    <name evidence="8" type="ORF">OICFNHDK_0914</name>
</gene>
<evidence type="ECO:0000256" key="2">
    <source>
        <dbReference type="ARBA" id="ARBA00004613"/>
    </source>
</evidence>
<dbReference type="InterPro" id="IPR003995">
    <property type="entry name" value="RTX_toxin_determinant-A"/>
</dbReference>
<dbReference type="PRINTS" id="PR00313">
    <property type="entry name" value="CABNDNGRPT"/>
</dbReference>
<dbReference type="GO" id="GO:0005509">
    <property type="term" value="F:calcium ion binding"/>
    <property type="evidence" value="ECO:0007669"/>
    <property type="project" value="InterPro"/>
</dbReference>
<sequence length="973" mass="100928">MGNGKTLGYFGDVLTIANTAVNLIGMIPGLEIPSELKAIFGEEEDPTQAFLEGMDQKLDLLSRQGDEILAEINQLGEGINYDNKMEISSLAQASKSHLDQYMNTSPSDPKHADYRSLAIDKSTDALSMAIEFAGKPGADAGLVMPALLSALAARINVIREIEDGATSGDFKETLNAGINALHETVASYKNEVLEFAKQPDQDKIGAKVYLINGKVLLDVWYDNGEAGGLRTYQQEIVIGAQGSADHKLMDTALTPAVPIPGAPGHYYDRDITNYDVIKSLFTSRGLEQQFNDKESSWLNEYFYPQRGVTNLEKAVDTLRQLTSGQHKFDVADSIGRTIEIDHPTYDKAPNTLEGYAGNDTLIGGDGNDTLKGGGGNIDYTVFGANGDGHDTLYGKGGDDIMLGGTGNDVLDGGAGNDRLDGGAGSDTASYKSATVGVTVSLDLQGWQEIVPEKVTVFQPDPYPGEGPGGIVTPPPVITTIRAEKDRLLSIENLEGSRFNDRLTGNVLSNTIHGGAGNDDIDGHLGADRMYGEAGNDTYVVDQSGDRVFEAKDAGQDTVKTSVSYVLAAGQAIETLATAKATGTGAMNLTGNEFAQALVGNNGANLLDGKGGADTMTGYAGNDTYVVDNAGDVVVEAADRGIDAVRSSISLTLAANVETLTLVGTAALNGTGNALANTLTGNAAANLLDGKAGADTMAGGAGSDTYIVDNIGDKVVELSDAGTDLVKASVSFSLGGSHVEHLTLTGTGNLSATGNSLDNVLRGNAGVNVLDGKTGADTMIGGAGSDTYIVDNIRDKAVEGSDGTGIDLVKASVSFSLGGSHVENLTLNGTGNLNATGNTLVNDLKGNAGANHLDGGLGADTLTGLAGEDTFVFSTKLGATNIDHITDFSAGIDTIQLSKSIFAALSADDLAAAFKDLSVTGAKIDADDRILYDHDTGALSYDADGSGTTAKAVQFAIIDNHDKATLTHLDFLLA</sequence>
<evidence type="ECO:0000313" key="8">
    <source>
        <dbReference type="EMBL" id="GJD38469.1"/>
    </source>
</evidence>
<dbReference type="Proteomes" id="UP001055307">
    <property type="component" value="Unassembled WGS sequence"/>
</dbReference>
<evidence type="ECO:0000256" key="6">
    <source>
        <dbReference type="ARBA" id="ARBA00023026"/>
    </source>
</evidence>
<dbReference type="GO" id="GO:0016020">
    <property type="term" value="C:membrane"/>
    <property type="evidence" value="ECO:0007669"/>
    <property type="project" value="UniProtKB-SubCell"/>
</dbReference>
<keyword evidence="5" id="KW-0677">Repeat</keyword>
<evidence type="ECO:0000256" key="7">
    <source>
        <dbReference type="ARBA" id="ARBA00023136"/>
    </source>
</evidence>
<keyword evidence="6" id="KW-0843">Virulence</keyword>
<dbReference type="PANTHER" id="PTHR38340:SF1">
    <property type="entry name" value="S-LAYER PROTEIN"/>
    <property type="match status" value="1"/>
</dbReference>
<evidence type="ECO:0000313" key="9">
    <source>
        <dbReference type="Proteomes" id="UP001055307"/>
    </source>
</evidence>
<dbReference type="AlphaFoldDB" id="A0AAV4Z4L7"/>
<keyword evidence="9" id="KW-1185">Reference proteome</keyword>
<comment type="caution">
    <text evidence="8">The sequence shown here is derived from an EMBL/GenBank/DDBJ whole genome shotgun (WGS) entry which is preliminary data.</text>
</comment>
<evidence type="ECO:0000256" key="1">
    <source>
        <dbReference type="ARBA" id="ARBA00004370"/>
    </source>
</evidence>
<evidence type="ECO:0000256" key="3">
    <source>
        <dbReference type="ARBA" id="ARBA00022525"/>
    </source>
</evidence>
<dbReference type="RefSeq" id="WP_192215989.1">
    <property type="nucleotide sequence ID" value="NZ_BPQF01000006.1"/>
</dbReference>
<reference evidence="8" key="2">
    <citation type="submission" date="2021-08" db="EMBL/GenBank/DDBJ databases">
        <authorList>
            <person name="Tani A."/>
            <person name="Ola A."/>
            <person name="Ogura Y."/>
            <person name="Katsura K."/>
            <person name="Hayashi T."/>
        </authorList>
    </citation>
    <scope>NUCLEOTIDE SEQUENCE</scope>
    <source>
        <strain evidence="8">DSM 21893</strain>
    </source>
</reference>
<dbReference type="PROSITE" id="PS00330">
    <property type="entry name" value="HEMOLYSIN_CALCIUM"/>
    <property type="match status" value="1"/>
</dbReference>
<comment type="subcellular location">
    <subcellularLocation>
        <location evidence="1">Membrane</location>
    </subcellularLocation>
    <subcellularLocation>
        <location evidence="2">Secreted</location>
    </subcellularLocation>
</comment>
<reference evidence="8" key="1">
    <citation type="journal article" date="2016" name="Front. Microbiol.">
        <title>Genome Sequence of the Piezophilic, Mesophilic Sulfate-Reducing Bacterium Desulfovibrio indicus J2T.</title>
        <authorList>
            <person name="Cao J."/>
            <person name="Maignien L."/>
            <person name="Shao Z."/>
            <person name="Alain K."/>
            <person name="Jebbar M."/>
        </authorList>
    </citation>
    <scope>NUCLEOTIDE SEQUENCE</scope>
    <source>
        <strain evidence="8">DSM 21893</strain>
    </source>
</reference>
<proteinExistence type="predicted"/>
<keyword evidence="4" id="KW-0800">Toxin</keyword>
<dbReference type="InterPro" id="IPR001343">
    <property type="entry name" value="Hemolysn_Ca-bd"/>
</dbReference>
<dbReference type="SUPFAM" id="SSF51120">
    <property type="entry name" value="beta-Roll"/>
    <property type="match status" value="5"/>
</dbReference>
<keyword evidence="7" id="KW-0472">Membrane</keyword>
<dbReference type="PANTHER" id="PTHR38340">
    <property type="entry name" value="S-LAYER PROTEIN"/>
    <property type="match status" value="1"/>
</dbReference>
<dbReference type="InterPro" id="IPR050557">
    <property type="entry name" value="RTX_toxin/Mannuronan_C5-epim"/>
</dbReference>
<dbReference type="InterPro" id="IPR011049">
    <property type="entry name" value="Serralysin-like_metalloprot_C"/>
</dbReference>
<organism evidence="8 9">
    <name type="scientific">Methylobacterium bullatum</name>
    <dbReference type="NCBI Taxonomy" id="570505"/>
    <lineage>
        <taxon>Bacteria</taxon>
        <taxon>Pseudomonadati</taxon>
        <taxon>Pseudomonadota</taxon>
        <taxon>Alphaproteobacteria</taxon>
        <taxon>Hyphomicrobiales</taxon>
        <taxon>Methylobacteriaceae</taxon>
        <taxon>Methylobacterium</taxon>
    </lineage>
</organism>